<comment type="caution">
    <text evidence="2">The sequence shown here is derived from an EMBL/GenBank/DDBJ whole genome shotgun (WGS) entry which is preliminary data.</text>
</comment>
<gene>
    <name evidence="2" type="ORF">E3O42_01170</name>
</gene>
<dbReference type="EMBL" id="SOFL01000002">
    <property type="protein sequence ID" value="TFC07018.1"/>
    <property type="molecule type" value="Genomic_DNA"/>
</dbReference>
<feature type="domain" description="Dienelactone hydrolase" evidence="1">
    <location>
        <begin position="30"/>
        <end position="157"/>
    </location>
</feature>
<sequence>MTQPPPALAGFTESTLSHGGYSHQVFRAGRGPAVVLIHEIPGLHPGVVQLAHRLLDRGFTVHLPSLFGTPGAEATTGATVRTIGRICVSREFRGLTRQPAGATGWLRALVRQAWADGAGTDDGDSVGGAGVGVIGMCLTGGFALATALEPAVLASVMSQPALPLPLKASGRASLGLEPRDIDALRERTADGPSGLRILGLRFTDDRGCPPERFHTLRAEFGAGFESIEIDSSPGNPAGIASSAHCVLTVSLVDEPGHPTRAALERTLEFLAERLIRRPEPGSAPLELPGQ</sequence>
<dbReference type="InterPro" id="IPR002925">
    <property type="entry name" value="Dienelactn_hydro"/>
</dbReference>
<evidence type="ECO:0000313" key="2">
    <source>
        <dbReference type="EMBL" id="TFC07018.1"/>
    </source>
</evidence>
<reference evidence="2 3" key="1">
    <citation type="submission" date="2019-03" db="EMBL/GenBank/DDBJ databases">
        <title>Genomics of glacier-inhabiting Cryobacterium strains.</title>
        <authorList>
            <person name="Liu Q."/>
            <person name="Xin Y.-H."/>
        </authorList>
    </citation>
    <scope>NUCLEOTIDE SEQUENCE [LARGE SCALE GENOMIC DNA]</scope>
    <source>
        <strain evidence="2 3">RHLS22-1</strain>
    </source>
</reference>
<dbReference type="OrthoDB" id="3208682at2"/>
<organism evidence="2 3">
    <name type="scientific">Cryobacterium adonitolivorans</name>
    <dbReference type="NCBI Taxonomy" id="1259189"/>
    <lineage>
        <taxon>Bacteria</taxon>
        <taxon>Bacillati</taxon>
        <taxon>Actinomycetota</taxon>
        <taxon>Actinomycetes</taxon>
        <taxon>Micrococcales</taxon>
        <taxon>Microbacteriaceae</taxon>
        <taxon>Cryobacterium</taxon>
    </lineage>
</organism>
<name>A0A4R8WFN8_9MICO</name>
<dbReference type="InterPro" id="IPR029058">
    <property type="entry name" value="AB_hydrolase_fold"/>
</dbReference>
<proteinExistence type="predicted"/>
<evidence type="ECO:0000259" key="1">
    <source>
        <dbReference type="Pfam" id="PF01738"/>
    </source>
</evidence>
<dbReference type="AlphaFoldDB" id="A0A4R8WFN8"/>
<dbReference type="Gene3D" id="3.40.50.1820">
    <property type="entry name" value="alpha/beta hydrolase"/>
    <property type="match status" value="1"/>
</dbReference>
<dbReference type="SUPFAM" id="SSF53474">
    <property type="entry name" value="alpha/beta-Hydrolases"/>
    <property type="match status" value="1"/>
</dbReference>
<keyword evidence="3" id="KW-1185">Reference proteome</keyword>
<dbReference type="Pfam" id="PF01738">
    <property type="entry name" value="DLH"/>
    <property type="match status" value="1"/>
</dbReference>
<dbReference type="RefSeq" id="WP_134452102.1">
    <property type="nucleotide sequence ID" value="NZ_SOFL01000002.1"/>
</dbReference>
<keyword evidence="2" id="KW-0378">Hydrolase</keyword>
<accession>A0A4R8WFN8</accession>
<protein>
    <submittedName>
        <fullName evidence="2">Dienelactone hydrolase</fullName>
    </submittedName>
</protein>
<dbReference type="Proteomes" id="UP000297907">
    <property type="component" value="Unassembled WGS sequence"/>
</dbReference>
<dbReference type="GO" id="GO:0016787">
    <property type="term" value="F:hydrolase activity"/>
    <property type="evidence" value="ECO:0007669"/>
    <property type="project" value="UniProtKB-KW"/>
</dbReference>
<evidence type="ECO:0000313" key="3">
    <source>
        <dbReference type="Proteomes" id="UP000297907"/>
    </source>
</evidence>